<comment type="caution">
    <text evidence="2">The sequence shown here is derived from an EMBL/GenBank/DDBJ whole genome shotgun (WGS) entry which is preliminary data.</text>
</comment>
<evidence type="ECO:0000313" key="2">
    <source>
        <dbReference type="EMBL" id="MCD1117562.1"/>
    </source>
</evidence>
<dbReference type="RefSeq" id="WP_230669536.1">
    <property type="nucleotide sequence ID" value="NZ_JAJNAY010000001.1"/>
</dbReference>
<sequence length="238" mass="27590">MAITHKTRKFLWAKSGNTCAFCKTQLISNNIDSTEFNIGEECHIISSKPTGPRHVADLKDYDNYENLLLLCKNHHKEIDELVDTYTEELLRYIKTNHENWVKKVIAEAAEEKEKDQKPKFLMRITSGKDLFNIVNEVHAYNTDYEDAKDSTEAQFIGDFIQTLIDYGDISSMLEPYDKVQIGFELQKVLDDLDQKGYYVFGEKTPNAILPHISKKDKWTVANVVIRRKENPEIIKLDI</sequence>
<accession>A0A9Q3V3A8</accession>
<keyword evidence="2" id="KW-0378">Hydrolase</keyword>
<evidence type="ECO:0000259" key="1">
    <source>
        <dbReference type="Pfam" id="PF13391"/>
    </source>
</evidence>
<organism evidence="2 3">
    <name type="scientific">Chryseobacterium turcicum</name>
    <dbReference type="NCBI Taxonomy" id="2898076"/>
    <lineage>
        <taxon>Bacteria</taxon>
        <taxon>Pseudomonadati</taxon>
        <taxon>Bacteroidota</taxon>
        <taxon>Flavobacteriia</taxon>
        <taxon>Flavobacteriales</taxon>
        <taxon>Weeksellaceae</taxon>
        <taxon>Chryseobacterium group</taxon>
        <taxon>Chryseobacterium</taxon>
    </lineage>
</organism>
<protein>
    <submittedName>
        <fullName evidence="2">HNH endonuclease</fullName>
    </submittedName>
</protein>
<gene>
    <name evidence="2" type="ORF">LO744_11905</name>
</gene>
<keyword evidence="3" id="KW-1185">Reference proteome</keyword>
<proteinExistence type="predicted"/>
<name>A0A9Q3V3A8_9FLAO</name>
<dbReference type="EMBL" id="JAJNAY010000001">
    <property type="protein sequence ID" value="MCD1117562.1"/>
    <property type="molecule type" value="Genomic_DNA"/>
</dbReference>
<dbReference type="CDD" id="cd00085">
    <property type="entry name" value="HNHc"/>
    <property type="match status" value="1"/>
</dbReference>
<dbReference type="InterPro" id="IPR003615">
    <property type="entry name" value="HNH_nuc"/>
</dbReference>
<dbReference type="AlphaFoldDB" id="A0A9Q3V3A8"/>
<keyword evidence="2" id="KW-0255">Endonuclease</keyword>
<feature type="domain" description="HNH nuclease" evidence="1">
    <location>
        <begin position="19"/>
        <end position="79"/>
    </location>
</feature>
<dbReference type="Pfam" id="PF13391">
    <property type="entry name" value="HNH_2"/>
    <property type="match status" value="1"/>
</dbReference>
<keyword evidence="2" id="KW-0540">Nuclease</keyword>
<evidence type="ECO:0000313" key="3">
    <source>
        <dbReference type="Proteomes" id="UP001108025"/>
    </source>
</evidence>
<dbReference type="Proteomes" id="UP001108025">
    <property type="component" value="Unassembled WGS sequence"/>
</dbReference>
<dbReference type="GO" id="GO:0004519">
    <property type="term" value="F:endonuclease activity"/>
    <property type="evidence" value="ECO:0007669"/>
    <property type="project" value="UniProtKB-KW"/>
</dbReference>
<reference evidence="2" key="1">
    <citation type="submission" date="2021-11" db="EMBL/GenBank/DDBJ databases">
        <title>Description of novel Chryseobacterium species.</title>
        <authorList>
            <person name="Saticioglu I.B."/>
            <person name="Ay H."/>
            <person name="Altun S."/>
            <person name="Duman M."/>
        </authorList>
    </citation>
    <scope>NUCLEOTIDE SEQUENCE</scope>
    <source>
        <strain evidence="2">C-17</strain>
    </source>
</reference>